<evidence type="ECO:0000313" key="2">
    <source>
        <dbReference type="Proteomes" id="UP000008311"/>
    </source>
</evidence>
<dbReference type="InParanoid" id="B9S6K4"/>
<organism evidence="1 2">
    <name type="scientific">Ricinus communis</name>
    <name type="common">Castor bean</name>
    <dbReference type="NCBI Taxonomy" id="3988"/>
    <lineage>
        <taxon>Eukaryota</taxon>
        <taxon>Viridiplantae</taxon>
        <taxon>Streptophyta</taxon>
        <taxon>Embryophyta</taxon>
        <taxon>Tracheophyta</taxon>
        <taxon>Spermatophyta</taxon>
        <taxon>Magnoliopsida</taxon>
        <taxon>eudicotyledons</taxon>
        <taxon>Gunneridae</taxon>
        <taxon>Pentapetalae</taxon>
        <taxon>rosids</taxon>
        <taxon>fabids</taxon>
        <taxon>Malpighiales</taxon>
        <taxon>Euphorbiaceae</taxon>
        <taxon>Acalyphoideae</taxon>
        <taxon>Acalypheae</taxon>
        <taxon>Ricinus</taxon>
    </lineage>
</organism>
<dbReference type="Proteomes" id="UP000008311">
    <property type="component" value="Unassembled WGS sequence"/>
</dbReference>
<name>B9S6K4_RICCO</name>
<reference evidence="2" key="1">
    <citation type="journal article" date="2010" name="Nat. Biotechnol.">
        <title>Draft genome sequence of the oilseed species Ricinus communis.</title>
        <authorList>
            <person name="Chan A.P."/>
            <person name="Crabtree J."/>
            <person name="Zhao Q."/>
            <person name="Lorenzi H."/>
            <person name="Orvis J."/>
            <person name="Puiu D."/>
            <person name="Melake-Berhan A."/>
            <person name="Jones K.M."/>
            <person name="Redman J."/>
            <person name="Chen G."/>
            <person name="Cahoon E.B."/>
            <person name="Gedil M."/>
            <person name="Stanke M."/>
            <person name="Haas B.J."/>
            <person name="Wortman J.R."/>
            <person name="Fraser-Liggett C.M."/>
            <person name="Ravel J."/>
            <person name="Rabinowicz P.D."/>
        </authorList>
    </citation>
    <scope>NUCLEOTIDE SEQUENCE [LARGE SCALE GENOMIC DNA]</scope>
    <source>
        <strain evidence="2">cv. Hale</strain>
    </source>
</reference>
<keyword evidence="2" id="KW-1185">Reference proteome</keyword>
<accession>B9S6K4</accession>
<proteinExistence type="predicted"/>
<dbReference type="EMBL" id="EQ973881">
    <property type="protein sequence ID" value="EEF40730.1"/>
    <property type="molecule type" value="Genomic_DNA"/>
</dbReference>
<sequence length="69" mass="7136">MAVEVNSSSKVDSRDESLVEDSFEGVECLSEEGLFNGCLAEGGIASTVVERVSEGDSLGNLLEGVGLGR</sequence>
<protein>
    <submittedName>
        <fullName evidence="1">Uncharacterized protein</fullName>
    </submittedName>
</protein>
<dbReference type="AlphaFoldDB" id="B9S6K4"/>
<evidence type="ECO:0000313" key="1">
    <source>
        <dbReference type="EMBL" id="EEF40730.1"/>
    </source>
</evidence>
<gene>
    <name evidence="1" type="ORF">RCOM_1108670</name>
</gene>